<dbReference type="Proteomes" id="UP000029067">
    <property type="component" value="Unassembled WGS sequence"/>
</dbReference>
<reference evidence="2 3" key="1">
    <citation type="submission" date="2014-03" db="EMBL/GenBank/DDBJ databases">
        <title>Genomics of Bifidobacteria.</title>
        <authorList>
            <person name="Ventura M."/>
            <person name="Milani C."/>
            <person name="Lugli G.A."/>
        </authorList>
    </citation>
    <scope>NUCLEOTIDE SEQUENCE [LARGE SCALE GENOMIC DNA]</scope>
    <source>
        <strain evidence="2 3">LMG 10738</strain>
    </source>
</reference>
<organism evidence="2 3">
    <name type="scientific">Bifidobacterium cuniculi</name>
    <dbReference type="NCBI Taxonomy" id="1688"/>
    <lineage>
        <taxon>Bacteria</taxon>
        <taxon>Bacillati</taxon>
        <taxon>Actinomycetota</taxon>
        <taxon>Actinomycetes</taxon>
        <taxon>Bifidobacteriales</taxon>
        <taxon>Bifidobacteriaceae</taxon>
        <taxon>Bifidobacterium</taxon>
    </lineage>
</organism>
<feature type="region of interest" description="Disordered" evidence="1">
    <location>
        <begin position="39"/>
        <end position="65"/>
    </location>
</feature>
<dbReference type="EMBL" id="JGYV01000001">
    <property type="protein sequence ID" value="KFI65910.1"/>
    <property type="molecule type" value="Genomic_DNA"/>
</dbReference>
<dbReference type="AlphaFoldDB" id="A0A087B4G0"/>
<evidence type="ECO:0000256" key="1">
    <source>
        <dbReference type="SAM" id="MobiDB-lite"/>
    </source>
</evidence>
<keyword evidence="3" id="KW-1185">Reference proteome</keyword>
<gene>
    <name evidence="2" type="ORF">BCUN_0409</name>
</gene>
<accession>A0A087B4G0</accession>
<protein>
    <submittedName>
        <fullName evidence="2">TPR repeat-containing protein</fullName>
    </submittedName>
</protein>
<sequence>MVSQAKKDMVLKWHADGYSADMTAQYLNLPIQAVQDIIDGRDQPDSSTHGPEFIEPPLFNDEDRQ</sequence>
<dbReference type="STRING" id="1688.BCUN_0409"/>
<dbReference type="RefSeq" id="WP_152598104.1">
    <property type="nucleotide sequence ID" value="NZ_JGYV01000001.1"/>
</dbReference>
<dbReference type="OrthoDB" id="3237356at2"/>
<comment type="caution">
    <text evidence="2">The sequence shown here is derived from an EMBL/GenBank/DDBJ whole genome shotgun (WGS) entry which is preliminary data.</text>
</comment>
<evidence type="ECO:0000313" key="3">
    <source>
        <dbReference type="Proteomes" id="UP000029067"/>
    </source>
</evidence>
<proteinExistence type="predicted"/>
<name>A0A087B4G0_9BIFI</name>
<evidence type="ECO:0000313" key="2">
    <source>
        <dbReference type="EMBL" id="KFI65910.1"/>
    </source>
</evidence>